<reference evidence="11" key="1">
    <citation type="journal article" date="2019" name="Int. J. Syst. Evol. Microbiol.">
        <title>The Global Catalogue of Microorganisms (GCM) 10K type strain sequencing project: providing services to taxonomists for standard genome sequencing and annotation.</title>
        <authorList>
            <consortium name="The Broad Institute Genomics Platform"/>
            <consortium name="The Broad Institute Genome Sequencing Center for Infectious Disease"/>
            <person name="Wu L."/>
            <person name="Ma J."/>
        </authorList>
    </citation>
    <scope>NUCLEOTIDE SEQUENCE [LARGE SCALE GENOMIC DNA]</scope>
    <source>
        <strain evidence="11">JCM 18657</strain>
    </source>
</reference>
<evidence type="ECO:0000259" key="9">
    <source>
        <dbReference type="PROSITE" id="PS50928"/>
    </source>
</evidence>
<dbReference type="PROSITE" id="PS50928">
    <property type="entry name" value="ABC_TM1"/>
    <property type="match status" value="1"/>
</dbReference>
<feature type="transmembrane region" description="Helical" evidence="8">
    <location>
        <begin position="74"/>
        <end position="101"/>
    </location>
</feature>
<feature type="transmembrane region" description="Helical" evidence="8">
    <location>
        <begin position="22"/>
        <end position="47"/>
    </location>
</feature>
<dbReference type="InterPro" id="IPR000515">
    <property type="entry name" value="MetI-like"/>
</dbReference>
<dbReference type="Pfam" id="PF00528">
    <property type="entry name" value="BPD_transp_1"/>
    <property type="match status" value="1"/>
</dbReference>
<evidence type="ECO:0000313" key="11">
    <source>
        <dbReference type="Proteomes" id="UP001596528"/>
    </source>
</evidence>
<feature type="transmembrane region" description="Helical" evidence="8">
    <location>
        <begin position="222"/>
        <end position="242"/>
    </location>
</feature>
<keyword evidence="3" id="KW-0813">Transport</keyword>
<proteinExistence type="inferred from homology"/>
<keyword evidence="6 8" id="KW-1133">Transmembrane helix</keyword>
<keyword evidence="11" id="KW-1185">Reference proteome</keyword>
<dbReference type="InterPro" id="IPR035906">
    <property type="entry name" value="MetI-like_sf"/>
</dbReference>
<evidence type="ECO:0000313" key="10">
    <source>
        <dbReference type="EMBL" id="MFC7749134.1"/>
    </source>
</evidence>
<comment type="similarity">
    <text evidence="2 8">Belongs to the binding-protein-dependent transport system permease family. CysTW subfamily.</text>
</comment>
<feature type="domain" description="ABC transmembrane type-1" evidence="9">
    <location>
        <begin position="76"/>
        <end position="282"/>
    </location>
</feature>
<protein>
    <recommendedName>
        <fullName evidence="8">Phosphate transport system permease protein PstA</fullName>
    </recommendedName>
</protein>
<evidence type="ECO:0000256" key="5">
    <source>
        <dbReference type="ARBA" id="ARBA00022692"/>
    </source>
</evidence>
<dbReference type="InterPro" id="IPR005672">
    <property type="entry name" value="Phosphate_PstA"/>
</dbReference>
<sequence>MTAFQNSEAELRRIHRRKRINSFAHGLFFASTTVGVIALATLLIQVVSQGAGWLDWSFLTEFSSRIPSNAGIKAAFFGTLWLMAITAPLTFMIGVSTAIYLEEYAKDTKISRIIQTNISNLAGVPSIVYGLLGLTIFVRFLNFKDSILSGALTMTLLVLPIIIVAAQEAIRAVPVSLRHASYALGTNRWQTILRVVLPSAFPGILTGSILSLSRAIGETAPLIVIGAVGYVAFTPTSVFDRFTVMPMQIYTWASQPQAEFQNVAAAGIIVLLIMLLGMNAFAIYLRNRFQRK</sequence>
<evidence type="ECO:0000256" key="8">
    <source>
        <dbReference type="RuleBase" id="RU363043"/>
    </source>
</evidence>
<feature type="transmembrane region" description="Helical" evidence="8">
    <location>
        <begin position="121"/>
        <end position="141"/>
    </location>
</feature>
<dbReference type="EMBL" id="JBHTGQ010000009">
    <property type="protein sequence ID" value="MFC7749134.1"/>
    <property type="molecule type" value="Genomic_DNA"/>
</dbReference>
<evidence type="ECO:0000256" key="6">
    <source>
        <dbReference type="ARBA" id="ARBA00022989"/>
    </source>
</evidence>
<dbReference type="PANTHER" id="PTHR43470:SF5">
    <property type="entry name" value="PHOSPHATE TRANSPORT SYSTEM PERMEASE PROTEIN PSTA"/>
    <property type="match status" value="1"/>
</dbReference>
<comment type="subcellular location">
    <subcellularLocation>
        <location evidence="1 8">Cell membrane</location>
        <topology evidence="1 8">Multi-pass membrane protein</topology>
    </subcellularLocation>
</comment>
<gene>
    <name evidence="10" type="primary">pstA</name>
    <name evidence="10" type="ORF">ACFQWB_04130</name>
</gene>
<evidence type="ECO:0000256" key="3">
    <source>
        <dbReference type="ARBA" id="ARBA00022448"/>
    </source>
</evidence>
<dbReference type="SUPFAM" id="SSF161098">
    <property type="entry name" value="MetI-like"/>
    <property type="match status" value="1"/>
</dbReference>
<dbReference type="NCBIfam" id="TIGR00974">
    <property type="entry name" value="3a0107s02c"/>
    <property type="match status" value="1"/>
</dbReference>
<name>A0ABW2UZ30_9BACL</name>
<evidence type="ECO:0000256" key="4">
    <source>
        <dbReference type="ARBA" id="ARBA00022475"/>
    </source>
</evidence>
<keyword evidence="7 8" id="KW-0472">Membrane</keyword>
<dbReference type="CDD" id="cd06261">
    <property type="entry name" value="TM_PBP2"/>
    <property type="match status" value="1"/>
</dbReference>
<dbReference type="RefSeq" id="WP_138789321.1">
    <property type="nucleotide sequence ID" value="NZ_JBHTGQ010000009.1"/>
</dbReference>
<organism evidence="10 11">
    <name type="scientific">Paenibacillus thermoaerophilus</name>
    <dbReference type="NCBI Taxonomy" id="1215385"/>
    <lineage>
        <taxon>Bacteria</taxon>
        <taxon>Bacillati</taxon>
        <taxon>Bacillota</taxon>
        <taxon>Bacilli</taxon>
        <taxon>Bacillales</taxon>
        <taxon>Paenibacillaceae</taxon>
        <taxon>Paenibacillus</taxon>
    </lineage>
</organism>
<evidence type="ECO:0000256" key="1">
    <source>
        <dbReference type="ARBA" id="ARBA00004651"/>
    </source>
</evidence>
<comment type="caution">
    <text evidence="10">The sequence shown here is derived from an EMBL/GenBank/DDBJ whole genome shotgun (WGS) entry which is preliminary data.</text>
</comment>
<dbReference type="Proteomes" id="UP001596528">
    <property type="component" value="Unassembled WGS sequence"/>
</dbReference>
<accession>A0ABW2UZ30</accession>
<dbReference type="Gene3D" id="1.10.3720.10">
    <property type="entry name" value="MetI-like"/>
    <property type="match status" value="1"/>
</dbReference>
<dbReference type="PANTHER" id="PTHR43470">
    <property type="entry name" value="PHOSPHATE TRANSPORT SYSTEM PERMEASE PROTEIN PSTA-RELATED"/>
    <property type="match status" value="1"/>
</dbReference>
<feature type="transmembrane region" description="Helical" evidence="8">
    <location>
        <begin position="263"/>
        <end position="285"/>
    </location>
</feature>
<keyword evidence="4 8" id="KW-1003">Cell membrane</keyword>
<feature type="transmembrane region" description="Helical" evidence="8">
    <location>
        <begin position="147"/>
        <end position="170"/>
    </location>
</feature>
<evidence type="ECO:0000256" key="2">
    <source>
        <dbReference type="ARBA" id="ARBA00007069"/>
    </source>
</evidence>
<evidence type="ECO:0000256" key="7">
    <source>
        <dbReference type="ARBA" id="ARBA00023136"/>
    </source>
</evidence>
<keyword evidence="5 8" id="KW-0812">Transmembrane</keyword>